<proteinExistence type="predicted"/>
<reference evidence="2" key="2">
    <citation type="submission" date="2015-01" db="EMBL/GenBank/DDBJ databases">
        <title>Evolutionary Origins and Diversification of the Mycorrhizal Mutualists.</title>
        <authorList>
            <consortium name="DOE Joint Genome Institute"/>
            <consortium name="Mycorrhizal Genomics Consortium"/>
            <person name="Kohler A."/>
            <person name="Kuo A."/>
            <person name="Nagy L.G."/>
            <person name="Floudas D."/>
            <person name="Copeland A."/>
            <person name="Barry K.W."/>
            <person name="Cichocki N."/>
            <person name="Veneault-Fourrey C."/>
            <person name="LaButti K."/>
            <person name="Lindquist E.A."/>
            <person name="Lipzen A."/>
            <person name="Lundell T."/>
            <person name="Morin E."/>
            <person name="Murat C."/>
            <person name="Riley R."/>
            <person name="Ohm R."/>
            <person name="Sun H."/>
            <person name="Tunlid A."/>
            <person name="Henrissat B."/>
            <person name="Grigoriev I.V."/>
            <person name="Hibbett D.S."/>
            <person name="Martin F."/>
        </authorList>
    </citation>
    <scope>NUCLEOTIDE SEQUENCE [LARGE SCALE GENOMIC DNA]</scope>
    <source>
        <strain evidence="2">MUT 4182</strain>
    </source>
</reference>
<organism evidence="1 2">
    <name type="scientific">Tulasnella calospora MUT 4182</name>
    <dbReference type="NCBI Taxonomy" id="1051891"/>
    <lineage>
        <taxon>Eukaryota</taxon>
        <taxon>Fungi</taxon>
        <taxon>Dikarya</taxon>
        <taxon>Basidiomycota</taxon>
        <taxon>Agaricomycotina</taxon>
        <taxon>Agaricomycetes</taxon>
        <taxon>Cantharellales</taxon>
        <taxon>Tulasnellaceae</taxon>
        <taxon>Tulasnella</taxon>
    </lineage>
</organism>
<evidence type="ECO:0000313" key="2">
    <source>
        <dbReference type="Proteomes" id="UP000054248"/>
    </source>
</evidence>
<dbReference type="AlphaFoldDB" id="A0A0C3MJA3"/>
<gene>
    <name evidence="1" type="ORF">M407DRAFT_177647</name>
</gene>
<dbReference type="HOGENOM" id="CLU_2484986_0_0_1"/>
<keyword evidence="2" id="KW-1185">Reference proteome</keyword>
<reference evidence="1 2" key="1">
    <citation type="submission" date="2014-04" db="EMBL/GenBank/DDBJ databases">
        <authorList>
            <consortium name="DOE Joint Genome Institute"/>
            <person name="Kuo A."/>
            <person name="Girlanda M."/>
            <person name="Perotto S."/>
            <person name="Kohler A."/>
            <person name="Nagy L.G."/>
            <person name="Floudas D."/>
            <person name="Copeland A."/>
            <person name="Barry K.W."/>
            <person name="Cichocki N."/>
            <person name="Veneault-Fourrey C."/>
            <person name="LaButti K."/>
            <person name="Lindquist E.A."/>
            <person name="Lipzen A."/>
            <person name="Lundell T."/>
            <person name="Morin E."/>
            <person name="Murat C."/>
            <person name="Sun H."/>
            <person name="Tunlid A."/>
            <person name="Henrissat B."/>
            <person name="Grigoriev I.V."/>
            <person name="Hibbett D.S."/>
            <person name="Martin F."/>
            <person name="Nordberg H.P."/>
            <person name="Cantor M.N."/>
            <person name="Hua S.X."/>
        </authorList>
    </citation>
    <scope>NUCLEOTIDE SEQUENCE [LARGE SCALE GENOMIC DNA]</scope>
    <source>
        <strain evidence="1 2">MUT 4182</strain>
    </source>
</reference>
<dbReference type="EMBL" id="KN822946">
    <property type="protein sequence ID" value="KIO33762.1"/>
    <property type="molecule type" value="Genomic_DNA"/>
</dbReference>
<accession>A0A0C3MJA3</accession>
<dbReference type="Proteomes" id="UP000054248">
    <property type="component" value="Unassembled WGS sequence"/>
</dbReference>
<sequence>MPHLSSSNPHIHLPRLAIYTRRVLSLTSFRYSTSPRDLHYHPVIRFYFQTLSPSYPHLILPPSSGMERHPNSSVFCGLKSPFFFLFT</sequence>
<protein>
    <submittedName>
        <fullName evidence="1">Uncharacterized protein</fullName>
    </submittedName>
</protein>
<evidence type="ECO:0000313" key="1">
    <source>
        <dbReference type="EMBL" id="KIO33762.1"/>
    </source>
</evidence>
<name>A0A0C3MJA3_9AGAM</name>